<comment type="caution">
    <text evidence="2">The sequence shown here is derived from an EMBL/GenBank/DDBJ whole genome shotgun (WGS) entry which is preliminary data.</text>
</comment>
<dbReference type="EMBL" id="JBHTAH010000008">
    <property type="protein sequence ID" value="MFC7070133.1"/>
    <property type="molecule type" value="Genomic_DNA"/>
</dbReference>
<name>A0ABD5WI06_9EURY</name>
<reference evidence="2 3" key="1">
    <citation type="journal article" date="2019" name="Int. J. Syst. Evol. Microbiol.">
        <title>The Global Catalogue of Microorganisms (GCM) 10K type strain sequencing project: providing services to taxonomists for standard genome sequencing and annotation.</title>
        <authorList>
            <consortium name="The Broad Institute Genomics Platform"/>
            <consortium name="The Broad Institute Genome Sequencing Center for Infectious Disease"/>
            <person name="Wu L."/>
            <person name="Ma J."/>
        </authorList>
    </citation>
    <scope>NUCLEOTIDE SEQUENCE [LARGE SCALE GENOMIC DNA]</scope>
    <source>
        <strain evidence="2 3">DT31</strain>
    </source>
</reference>
<dbReference type="GO" id="GO:0016787">
    <property type="term" value="F:hydrolase activity"/>
    <property type="evidence" value="ECO:0007669"/>
    <property type="project" value="UniProtKB-KW"/>
</dbReference>
<sequence>MRARNPLVGGQVEPGFEPVEAAFQKTLREPGEFGAACAVSHQGELVVDLWGGYRDARRSERWTEDTLVLVFSTTKGVAAAAMAHARSRGYFEYDDRVADYWPAFAQHGKADVTIRQLLAHQAGLAAIGRNLTSKDVADSESLANRLAGKEPDWVPGTRHGYHAWSLGWYESELLRRTDPHGRSLGTYAAAELFEPLDETFHIGVPESADERVAHVEPFSPLDALRTIGSFPPRLLLGLANPFSTVSQAMNPFDVSTPAELNDPEWRRLEVPAGNGVGTARSLARLYGSLATDGEPLGIDRETLAALAAHGTPPTRGRRDVILGTDTSYSLGFWKPFDGFRFGSGTAFGAPGAGGSFAFADPDRELGFAYTPNRMGTHVWDDPRELRLRRAVEQSLAGR</sequence>
<gene>
    <name evidence="2" type="ORF">ACFQL9_10820</name>
</gene>
<dbReference type="PANTHER" id="PTHR43319">
    <property type="entry name" value="BETA-LACTAMASE-RELATED"/>
    <property type="match status" value="1"/>
</dbReference>
<evidence type="ECO:0000313" key="3">
    <source>
        <dbReference type="Proteomes" id="UP001596461"/>
    </source>
</evidence>
<evidence type="ECO:0000313" key="2">
    <source>
        <dbReference type="EMBL" id="MFC7070133.1"/>
    </source>
</evidence>
<accession>A0ABD5WI06</accession>
<feature type="domain" description="Beta-lactamase-related" evidence="1">
    <location>
        <begin position="22"/>
        <end position="379"/>
    </location>
</feature>
<protein>
    <submittedName>
        <fullName evidence="2">Serine hydrolase domain-containing protein</fullName>
    </submittedName>
</protein>
<keyword evidence="2" id="KW-0378">Hydrolase</keyword>
<proteinExistence type="predicted"/>
<dbReference type="InterPro" id="IPR052907">
    <property type="entry name" value="Beta-lactamase/esterase"/>
</dbReference>
<dbReference type="InterPro" id="IPR001466">
    <property type="entry name" value="Beta-lactam-related"/>
</dbReference>
<evidence type="ECO:0000259" key="1">
    <source>
        <dbReference type="Pfam" id="PF00144"/>
    </source>
</evidence>
<dbReference type="PANTHER" id="PTHR43319:SF3">
    <property type="entry name" value="BETA-LACTAMASE-RELATED DOMAIN-CONTAINING PROTEIN"/>
    <property type="match status" value="1"/>
</dbReference>
<dbReference type="Pfam" id="PF00144">
    <property type="entry name" value="Beta-lactamase"/>
    <property type="match status" value="1"/>
</dbReference>
<dbReference type="AlphaFoldDB" id="A0ABD5WI06"/>
<dbReference type="Gene3D" id="3.40.710.10">
    <property type="entry name" value="DD-peptidase/beta-lactamase superfamily"/>
    <property type="match status" value="1"/>
</dbReference>
<keyword evidence="3" id="KW-1185">Reference proteome</keyword>
<dbReference type="SUPFAM" id="SSF56601">
    <property type="entry name" value="beta-lactamase/transpeptidase-like"/>
    <property type="match status" value="1"/>
</dbReference>
<dbReference type="RefSeq" id="WP_390210551.1">
    <property type="nucleotide sequence ID" value="NZ_JBHTAH010000008.1"/>
</dbReference>
<dbReference type="Proteomes" id="UP001596461">
    <property type="component" value="Unassembled WGS sequence"/>
</dbReference>
<dbReference type="InterPro" id="IPR012338">
    <property type="entry name" value="Beta-lactam/transpept-like"/>
</dbReference>
<organism evidence="2 3">
    <name type="scientific">Halobaculum lipolyticum</name>
    <dbReference type="NCBI Taxonomy" id="3032001"/>
    <lineage>
        <taxon>Archaea</taxon>
        <taxon>Methanobacteriati</taxon>
        <taxon>Methanobacteriota</taxon>
        <taxon>Stenosarchaea group</taxon>
        <taxon>Halobacteria</taxon>
        <taxon>Halobacteriales</taxon>
        <taxon>Haloferacaceae</taxon>
        <taxon>Halobaculum</taxon>
    </lineage>
</organism>